<dbReference type="InterPro" id="IPR034122">
    <property type="entry name" value="Retropepsin-like_bacterial"/>
</dbReference>
<protein>
    <submittedName>
        <fullName evidence="2 3">Peptidase A2</fullName>
    </submittedName>
</protein>
<dbReference type="Proteomes" id="UP000024329">
    <property type="component" value="Unassembled WGS sequence"/>
</dbReference>
<dbReference type="GO" id="GO:0004190">
    <property type="term" value="F:aspartic-type endopeptidase activity"/>
    <property type="evidence" value="ECO:0007669"/>
    <property type="project" value="InterPro"/>
</dbReference>
<dbReference type="Pfam" id="PF13650">
    <property type="entry name" value="Asp_protease_2"/>
    <property type="match status" value="2"/>
</dbReference>
<dbReference type="RefSeq" id="WP_036529838.1">
    <property type="nucleotide sequence ID" value="NZ_CP017076.1"/>
</dbReference>
<evidence type="ECO:0000313" key="2">
    <source>
        <dbReference type="EMBL" id="AOR79788.1"/>
    </source>
</evidence>
<dbReference type="CDD" id="cd05483">
    <property type="entry name" value="retropepsin_like_bacteria"/>
    <property type="match status" value="1"/>
</dbReference>
<gene>
    <name evidence="2" type="ORF">BES08_23755</name>
    <name evidence="3" type="ORF">BV97_05060</name>
</gene>
<keyword evidence="2" id="KW-0614">Plasmid</keyword>
<geneLocation type="plasmid" evidence="2 5">
    <name>pSA1</name>
</geneLocation>
<dbReference type="Gene3D" id="2.40.70.10">
    <property type="entry name" value="Acid Proteases"/>
    <property type="match status" value="2"/>
</dbReference>
<feature type="chain" id="PRO_5014496812" evidence="1">
    <location>
        <begin position="29"/>
        <end position="307"/>
    </location>
</feature>
<keyword evidence="1" id="KW-0732">Signal</keyword>
<evidence type="ECO:0000313" key="4">
    <source>
        <dbReference type="Proteomes" id="UP000024329"/>
    </source>
</evidence>
<dbReference type="PROSITE" id="PS00141">
    <property type="entry name" value="ASP_PROTEASE"/>
    <property type="match status" value="1"/>
</dbReference>
<evidence type="ECO:0000313" key="5">
    <source>
        <dbReference type="Proteomes" id="UP000094626"/>
    </source>
</evidence>
<evidence type="ECO:0000256" key="1">
    <source>
        <dbReference type="SAM" id="SignalP"/>
    </source>
</evidence>
<proteinExistence type="predicted"/>
<dbReference type="KEGG" id="nre:BES08_23755"/>
<dbReference type="EMBL" id="CP017076">
    <property type="protein sequence ID" value="AOR79788.1"/>
    <property type="molecule type" value="Genomic_DNA"/>
</dbReference>
<dbReference type="InterPro" id="IPR001969">
    <property type="entry name" value="Aspartic_peptidase_AS"/>
</dbReference>
<reference evidence="2" key="2">
    <citation type="submission" date="2016-08" db="EMBL/GenBank/DDBJ databases">
        <authorList>
            <person name="Seilhamer J.J."/>
        </authorList>
    </citation>
    <scope>NUCLEOTIDE SEQUENCE [LARGE SCALE GENOMIC DNA]</scope>
    <source>
        <strain evidence="2">SA1</strain>
        <plasmid evidence="2">pSA1</plasmid>
    </source>
</reference>
<evidence type="ECO:0000313" key="3">
    <source>
        <dbReference type="EMBL" id="EZP73049.1"/>
    </source>
</evidence>
<dbReference type="GO" id="GO:0006508">
    <property type="term" value="P:proteolysis"/>
    <property type="evidence" value="ECO:0007669"/>
    <property type="project" value="InterPro"/>
</dbReference>
<dbReference type="AlphaFoldDB" id="A0A031JFZ0"/>
<name>A0A031JFZ0_9SPHN</name>
<reference evidence="3 4" key="1">
    <citation type="submission" date="2014-03" db="EMBL/GenBank/DDBJ databases">
        <title>Whole genome sequence of Novosphingobium resinovorum KF1.</title>
        <authorList>
            <person name="Gan H.M."/>
            <person name="Gan H.Y."/>
            <person name="Chew T.H."/>
            <person name="Savka M.A."/>
        </authorList>
    </citation>
    <scope>NUCLEOTIDE SEQUENCE [LARGE SCALE GENOMIC DNA]</scope>
    <source>
        <strain evidence="3 4">KF1</strain>
    </source>
</reference>
<feature type="signal peptide" evidence="1">
    <location>
        <begin position="1"/>
        <end position="28"/>
    </location>
</feature>
<organism evidence="3 4">
    <name type="scientific">Novosphingobium resinovorum</name>
    <dbReference type="NCBI Taxonomy" id="158500"/>
    <lineage>
        <taxon>Bacteria</taxon>
        <taxon>Pseudomonadati</taxon>
        <taxon>Pseudomonadota</taxon>
        <taxon>Alphaproteobacteria</taxon>
        <taxon>Sphingomonadales</taxon>
        <taxon>Sphingomonadaceae</taxon>
        <taxon>Novosphingobium</taxon>
    </lineage>
</organism>
<dbReference type="SUPFAM" id="SSF50630">
    <property type="entry name" value="Acid proteases"/>
    <property type="match status" value="2"/>
</dbReference>
<dbReference type="EMBL" id="JFYZ01000049">
    <property type="protein sequence ID" value="EZP73049.1"/>
    <property type="molecule type" value="Genomic_DNA"/>
</dbReference>
<keyword evidence="5" id="KW-1185">Reference proteome</keyword>
<reference evidence="5" key="3">
    <citation type="journal article" date="2017" name="J. Biotechnol.">
        <title>Complete genome sequence of Novosphingobium resinovorum SA1, a versatile xenobiotic-degrading bacterium capable of utilizing sulfanilic acid.</title>
        <authorList>
            <person name="Hegedus B."/>
            <person name="Kos P.B."/>
            <person name="Balint B."/>
            <person name="Maroti G."/>
            <person name="Gan H.M."/>
            <person name="Perei K."/>
            <person name="Rakhely G."/>
        </authorList>
    </citation>
    <scope>NUCLEOTIDE SEQUENCE [LARGE SCALE GENOMIC DNA]</scope>
    <source>
        <strain evidence="5">SA1</strain>
    </source>
</reference>
<dbReference type="eggNOG" id="COG3577">
    <property type="taxonomic scope" value="Bacteria"/>
</dbReference>
<dbReference type="InterPro" id="IPR021109">
    <property type="entry name" value="Peptidase_aspartic_dom_sf"/>
</dbReference>
<sequence>MSGMSMALAMLIANPVILGATPAPISQAAQPGEAPQGDVVQGDADAHLRMTVAVAVHGVGPYRFLIDTGSQRTVVSTTLAGALGLVQGPQVRVVGIAGAHDVATARVESITVGPRAFYDLTVPLLERANMGADGILGTDSLQHQRVLLDFARNTIAIGDMAETGGARGFEIVVRAKQRSGRLILTDALVDGVRTDVIIDTGASGTIGNRALQDALTKKRRQAMLKGSVSSVTGQDLAVDLGVADKLELGGIGVTNVVIAYADAPAFGELKLGRKPAMFLGMRELRAFKRVAIDFTKRKVSFDLVGTP</sequence>
<dbReference type="PATRIC" id="fig|158500.4.peg.5138"/>
<dbReference type="Proteomes" id="UP000094626">
    <property type="component" value="Plasmid pSA1"/>
</dbReference>
<accession>A0A031JFZ0</accession>